<keyword evidence="3" id="KW-0704">Schiff base</keyword>
<dbReference type="GO" id="GO:0016843">
    <property type="term" value="F:amine-lyase activity"/>
    <property type="evidence" value="ECO:0007669"/>
    <property type="project" value="TreeGrafter"/>
</dbReference>
<gene>
    <name evidence="6" type="ORF">MKW98_020438</name>
</gene>
<dbReference type="PIRSF" id="PIRSF029271">
    <property type="entry name" value="Pdx1"/>
    <property type="match status" value="1"/>
</dbReference>
<dbReference type="AlphaFoldDB" id="A0AAD4RVP2"/>
<dbReference type="PANTHER" id="PTHR31829">
    <property type="entry name" value="PYRIDOXAL 5'-PHOSPHATE SYNTHASE SUBUNIT SNZ1-RELATED"/>
    <property type="match status" value="1"/>
</dbReference>
<dbReference type="InterPro" id="IPR033755">
    <property type="entry name" value="PdxS/SNZ_N"/>
</dbReference>
<protein>
    <recommendedName>
        <fullName evidence="5">PdxS/SNZ N-terminal domain-containing protein</fullName>
    </recommendedName>
</protein>
<dbReference type="Pfam" id="PF01680">
    <property type="entry name" value="SOR_SNZ"/>
    <property type="match status" value="1"/>
</dbReference>
<dbReference type="PROSITE" id="PS51129">
    <property type="entry name" value="PDXS_SNZ_2"/>
    <property type="match status" value="1"/>
</dbReference>
<dbReference type="PANTHER" id="PTHR31829:SF2">
    <property type="entry name" value="PYRIDOXAL 5'-PHOSPHATE SYNTHASE-LIKE SUBUNIT PDX1.2"/>
    <property type="match status" value="1"/>
</dbReference>
<name>A0AAD4RVP2_9MAGN</name>
<feature type="domain" description="PdxS/SNZ N-terminal" evidence="5">
    <location>
        <begin position="28"/>
        <end position="224"/>
    </location>
</feature>
<sequence>MADESVLAVYNHTTITDSKKKNPFAKNLGRAQIIRGGAIIEVVNSKQAKLAEEAGACAITISESHNDGGVLRMVDPSLIKEIKRSVNIPVIAKSRIGHFVEAQILESIGVDYIDENEILTPADDQNFINKRNFRVPFLCGCQGLGEALRRIREGASLIRTQGDVIGNGDIIDLVRNVRSIMGEIRVLNNMDDDEVFAFAKKISAPYDLVIQTKQLGRLPVVHFASGGIVTPADAALMMQLGCDGVFIGSEVFMNSDPYNSVRSIVRAVMHYNDPHILAECCCGLNESMAGLNLNVQEDNTVVEEQEKETSEARVIIDPQVS</sequence>
<evidence type="ECO:0000256" key="3">
    <source>
        <dbReference type="PIRSR" id="PIRSR029271-50"/>
    </source>
</evidence>
<reference evidence="6" key="1">
    <citation type="submission" date="2022-04" db="EMBL/GenBank/DDBJ databases">
        <title>A functionally conserved STORR gene fusion in Papaver species that diverged 16.8 million years ago.</title>
        <authorList>
            <person name="Catania T."/>
        </authorList>
    </citation>
    <scope>NUCLEOTIDE SEQUENCE</scope>
    <source>
        <strain evidence="6">S-188037</strain>
    </source>
</reference>
<evidence type="ECO:0000256" key="4">
    <source>
        <dbReference type="PROSITE-ProRule" id="PRU00481"/>
    </source>
</evidence>
<feature type="active site" description="Schiff-base intermediate with D-ribose 5-phosphate" evidence="3">
    <location>
        <position position="93"/>
    </location>
</feature>
<dbReference type="SUPFAM" id="SSF51366">
    <property type="entry name" value="Ribulose-phoshate binding barrel"/>
    <property type="match status" value="1"/>
</dbReference>
<evidence type="ECO:0000256" key="2">
    <source>
        <dbReference type="ARBA" id="ARBA00022898"/>
    </source>
</evidence>
<dbReference type="GO" id="GO:0006520">
    <property type="term" value="P:amino acid metabolic process"/>
    <property type="evidence" value="ECO:0007669"/>
    <property type="project" value="TreeGrafter"/>
</dbReference>
<dbReference type="InterPro" id="IPR013785">
    <property type="entry name" value="Aldolase_TIM"/>
</dbReference>
<dbReference type="InterPro" id="IPR011060">
    <property type="entry name" value="RibuloseP-bd_barrel"/>
</dbReference>
<keyword evidence="2" id="KW-0663">Pyridoxal phosphate</keyword>
<evidence type="ECO:0000256" key="1">
    <source>
        <dbReference type="ARBA" id="ARBA00007281"/>
    </source>
</evidence>
<evidence type="ECO:0000313" key="6">
    <source>
        <dbReference type="EMBL" id="KAI3835322.1"/>
    </source>
</evidence>
<accession>A0AAD4RVP2</accession>
<dbReference type="InterPro" id="IPR001852">
    <property type="entry name" value="PdxS/SNZ"/>
</dbReference>
<dbReference type="EMBL" id="JAJJMB010017752">
    <property type="protein sequence ID" value="KAI3835322.1"/>
    <property type="molecule type" value="Genomic_DNA"/>
</dbReference>
<keyword evidence="7" id="KW-1185">Reference proteome</keyword>
<dbReference type="Gene3D" id="3.20.20.70">
    <property type="entry name" value="Aldolase class I"/>
    <property type="match status" value="1"/>
</dbReference>
<evidence type="ECO:0000259" key="5">
    <source>
        <dbReference type="Pfam" id="PF01680"/>
    </source>
</evidence>
<comment type="similarity">
    <text evidence="1 4">Belongs to the PdxS/SNZ family.</text>
</comment>
<dbReference type="GO" id="GO:0008615">
    <property type="term" value="P:pyridoxine biosynthetic process"/>
    <property type="evidence" value="ECO:0007669"/>
    <property type="project" value="TreeGrafter"/>
</dbReference>
<comment type="caution">
    <text evidence="6">The sequence shown here is derived from an EMBL/GenBank/DDBJ whole genome shotgun (WGS) entry which is preliminary data.</text>
</comment>
<organism evidence="6 7">
    <name type="scientific">Papaver atlanticum</name>
    <dbReference type="NCBI Taxonomy" id="357466"/>
    <lineage>
        <taxon>Eukaryota</taxon>
        <taxon>Viridiplantae</taxon>
        <taxon>Streptophyta</taxon>
        <taxon>Embryophyta</taxon>
        <taxon>Tracheophyta</taxon>
        <taxon>Spermatophyta</taxon>
        <taxon>Magnoliopsida</taxon>
        <taxon>Ranunculales</taxon>
        <taxon>Papaveraceae</taxon>
        <taxon>Papaveroideae</taxon>
        <taxon>Papaver</taxon>
    </lineage>
</organism>
<proteinExistence type="inferred from homology"/>
<dbReference type="Proteomes" id="UP001202328">
    <property type="component" value="Unassembled WGS sequence"/>
</dbReference>
<evidence type="ECO:0000313" key="7">
    <source>
        <dbReference type="Proteomes" id="UP001202328"/>
    </source>
</evidence>
<dbReference type="GO" id="GO:0042823">
    <property type="term" value="P:pyridoxal phosphate biosynthetic process"/>
    <property type="evidence" value="ECO:0007669"/>
    <property type="project" value="InterPro"/>
</dbReference>